<dbReference type="AlphaFoldDB" id="A0AAU9KA49"/>
<proteinExistence type="predicted"/>
<dbReference type="EMBL" id="CAJZBQ010000060">
    <property type="protein sequence ID" value="CAG9334841.1"/>
    <property type="molecule type" value="Genomic_DNA"/>
</dbReference>
<gene>
    <name evidence="1" type="ORF">BSTOLATCC_MIC62426</name>
</gene>
<dbReference type="Proteomes" id="UP001162131">
    <property type="component" value="Unassembled WGS sequence"/>
</dbReference>
<sequence length="186" mass="21296">MGINGSVCTCSDRPRNTLSNKGLSKNHFTDGCVKVVDYTGMYSGVHSIQELKQKMLDYLPYHLQCIKDSDIDPIHSFVRVIGIQTSSDAWSEIMIEIIFASIGRFAIGIWPSWNTREGSPKVTGTIEYLYKFPENAKYRGGFHTFLDWLDMYKYNPFEALDEEENNIGKIVYSIFKSLEIKENDPN</sequence>
<comment type="caution">
    <text evidence="1">The sequence shown here is derived from an EMBL/GenBank/DDBJ whole genome shotgun (WGS) entry which is preliminary data.</text>
</comment>
<protein>
    <submittedName>
        <fullName evidence="1">Uncharacterized protein</fullName>
    </submittedName>
</protein>
<organism evidence="1 2">
    <name type="scientific">Blepharisma stoltei</name>
    <dbReference type="NCBI Taxonomy" id="1481888"/>
    <lineage>
        <taxon>Eukaryota</taxon>
        <taxon>Sar</taxon>
        <taxon>Alveolata</taxon>
        <taxon>Ciliophora</taxon>
        <taxon>Postciliodesmatophora</taxon>
        <taxon>Heterotrichea</taxon>
        <taxon>Heterotrichida</taxon>
        <taxon>Blepharismidae</taxon>
        <taxon>Blepharisma</taxon>
    </lineage>
</organism>
<reference evidence="1" key="1">
    <citation type="submission" date="2021-09" db="EMBL/GenBank/DDBJ databases">
        <authorList>
            <consortium name="AG Swart"/>
            <person name="Singh M."/>
            <person name="Singh A."/>
            <person name="Seah K."/>
            <person name="Emmerich C."/>
        </authorList>
    </citation>
    <scope>NUCLEOTIDE SEQUENCE</scope>
    <source>
        <strain evidence="1">ATCC30299</strain>
    </source>
</reference>
<evidence type="ECO:0000313" key="1">
    <source>
        <dbReference type="EMBL" id="CAG9334841.1"/>
    </source>
</evidence>
<name>A0AAU9KA49_9CILI</name>
<accession>A0AAU9KA49</accession>
<keyword evidence="2" id="KW-1185">Reference proteome</keyword>
<evidence type="ECO:0000313" key="2">
    <source>
        <dbReference type="Proteomes" id="UP001162131"/>
    </source>
</evidence>